<gene>
    <name evidence="1" type="ordered locus">Rxyl_1766</name>
</gene>
<dbReference type="HOGENOM" id="CLU_123832_0_0_11"/>
<dbReference type="Proteomes" id="UP000006637">
    <property type="component" value="Chromosome"/>
</dbReference>
<name>Q1AV53_RUBXD</name>
<dbReference type="KEGG" id="rxy:Rxyl_1766"/>
<dbReference type="EMBL" id="CP000386">
    <property type="protein sequence ID" value="ABG04725.1"/>
    <property type="molecule type" value="Genomic_DNA"/>
</dbReference>
<dbReference type="RefSeq" id="WP_011564742.1">
    <property type="nucleotide sequence ID" value="NC_008148.1"/>
</dbReference>
<organism evidence="1 2">
    <name type="scientific">Rubrobacter xylanophilus (strain DSM 9941 / JCM 11954 / NBRC 16129 / PRD-1)</name>
    <dbReference type="NCBI Taxonomy" id="266117"/>
    <lineage>
        <taxon>Bacteria</taxon>
        <taxon>Bacillati</taxon>
        <taxon>Actinomycetota</taxon>
        <taxon>Rubrobacteria</taxon>
        <taxon>Rubrobacterales</taxon>
        <taxon>Rubrobacteraceae</taxon>
        <taxon>Rubrobacter</taxon>
    </lineage>
</organism>
<dbReference type="STRING" id="266117.Rxyl_1766"/>
<proteinExistence type="predicted"/>
<dbReference type="eggNOG" id="COG3477">
    <property type="taxonomic scope" value="Bacteria"/>
</dbReference>
<keyword evidence="2" id="KW-1185">Reference proteome</keyword>
<reference evidence="1 2" key="1">
    <citation type="submission" date="2006-06" db="EMBL/GenBank/DDBJ databases">
        <title>Complete sequence of Rubrobacter xylanophilus DSM 9941.</title>
        <authorList>
            <consortium name="US DOE Joint Genome Institute"/>
            <person name="Copeland A."/>
            <person name="Lucas S."/>
            <person name="Lapidus A."/>
            <person name="Barry K."/>
            <person name="Detter J.C."/>
            <person name="Glavina del Rio T."/>
            <person name="Hammon N."/>
            <person name="Israni S."/>
            <person name="Dalin E."/>
            <person name="Tice H."/>
            <person name="Pitluck S."/>
            <person name="Munk A.C."/>
            <person name="Brettin T."/>
            <person name="Bruce D."/>
            <person name="Han C."/>
            <person name="Tapia R."/>
            <person name="Gilna P."/>
            <person name="Schmutz J."/>
            <person name="Larimer F."/>
            <person name="Land M."/>
            <person name="Hauser L."/>
            <person name="Kyrpides N."/>
            <person name="Lykidis A."/>
            <person name="da Costa M.S."/>
            <person name="Rainey F.A."/>
            <person name="Empadinhas N."/>
            <person name="Jolivet E."/>
            <person name="Battista J.R."/>
            <person name="Richardson P."/>
        </authorList>
    </citation>
    <scope>NUCLEOTIDE SEQUENCE [LARGE SCALE GENOMIC DNA]</scope>
    <source>
        <strain evidence="2">DSM 9941 / NBRC 16129 / PRD-1</strain>
    </source>
</reference>
<dbReference type="AlphaFoldDB" id="Q1AV53"/>
<evidence type="ECO:0008006" key="3">
    <source>
        <dbReference type="Google" id="ProtNLM"/>
    </source>
</evidence>
<protein>
    <recommendedName>
        <fullName evidence="3">DUF1440 domain-containing protein</fullName>
    </recommendedName>
</protein>
<accession>Q1AV53</accession>
<evidence type="ECO:0000313" key="2">
    <source>
        <dbReference type="Proteomes" id="UP000006637"/>
    </source>
</evidence>
<sequence>MNRTPKVRRALADIGAGIVGGYVGTKVMERVSMKLYELESEEDRKREEEVRPGDPPIIAAGKTAWLLGLDLSEEAVERLGLYLFHYGLGASWGPAYTLLRRKTDLAPVPAGLLLGAAMSLVVDEGMTPYFGFSAPNRAYPLSTHLRGFAAHLAYGLGVAATVEAIRWLGANSAPD</sequence>
<evidence type="ECO:0000313" key="1">
    <source>
        <dbReference type="EMBL" id="ABG04725.1"/>
    </source>
</evidence>